<accession>A0ABS8Q6H1</accession>
<protein>
    <recommendedName>
        <fullName evidence="5">Aldose 1-epimerase</fullName>
        <ecNumber evidence="5">5.1.3.3</ecNumber>
    </recommendedName>
</protein>
<dbReference type="RefSeq" id="WP_231058435.1">
    <property type="nucleotide sequence ID" value="NZ_JAJNOC010000003.1"/>
</dbReference>
<feature type="signal peptide" evidence="6">
    <location>
        <begin position="1"/>
        <end position="25"/>
    </location>
</feature>
<dbReference type="InterPro" id="IPR014718">
    <property type="entry name" value="GH-type_carb-bd"/>
</dbReference>
<keyword evidence="8" id="KW-1185">Reference proteome</keyword>
<evidence type="ECO:0000256" key="2">
    <source>
        <dbReference type="ARBA" id="ARBA00006206"/>
    </source>
</evidence>
<sequence>MTNVGRTARAASLLAALAACGAVQAAPACTVQTRPFGTLTTGEQVRAYTIRNARIEVTILDYGGIIHAIKVPDREGKVRNVVRTLEKLSDYEGNATFSKIVGRFAGRIGGGGFTLDGKRYDLMSRPDGVSVHGGPGGFGSRLWNSSPADCGVDLSLASRDGENGFPGNLQVKAEFRVVDADLRIEYRAATDKPTVVNLTHHAFFNLSDAPDVYGHTLQVNADQWLPTDGKRVPTGEIAAVTGGLDLRKPRELGPVATSGEDIVKTNNGLDHTFVLKDRHAATLSDAASGRVLDVFTSEPGLVVFSTNGWNGSLRDAEGRPLVKGSGLALETQHFPNSPNIPAFPSTVVRPQAPLRSTTTFRFKTDAE</sequence>
<dbReference type="EC" id="5.1.3.3" evidence="5"/>
<evidence type="ECO:0000313" key="8">
    <source>
        <dbReference type="Proteomes" id="UP001179361"/>
    </source>
</evidence>
<evidence type="ECO:0000256" key="6">
    <source>
        <dbReference type="SAM" id="SignalP"/>
    </source>
</evidence>
<organism evidence="7 8">
    <name type="scientific">Massilia phyllostachyos</name>
    <dbReference type="NCBI Taxonomy" id="2898585"/>
    <lineage>
        <taxon>Bacteria</taxon>
        <taxon>Pseudomonadati</taxon>
        <taxon>Pseudomonadota</taxon>
        <taxon>Betaproteobacteria</taxon>
        <taxon>Burkholderiales</taxon>
        <taxon>Oxalobacteraceae</taxon>
        <taxon>Telluria group</taxon>
        <taxon>Massilia</taxon>
    </lineage>
</organism>
<comment type="pathway">
    <text evidence="1 5">Carbohydrate metabolism; hexose metabolism.</text>
</comment>
<name>A0ABS8Q6H1_9BURK</name>
<feature type="chain" id="PRO_5047370513" description="Aldose 1-epimerase" evidence="6">
    <location>
        <begin position="26"/>
        <end position="367"/>
    </location>
</feature>
<dbReference type="InterPro" id="IPR015443">
    <property type="entry name" value="Aldose_1-epimerase"/>
</dbReference>
<evidence type="ECO:0000313" key="7">
    <source>
        <dbReference type="EMBL" id="MCD2517143.1"/>
    </source>
</evidence>
<dbReference type="SUPFAM" id="SSF74650">
    <property type="entry name" value="Galactose mutarotase-like"/>
    <property type="match status" value="1"/>
</dbReference>
<evidence type="ECO:0000256" key="3">
    <source>
        <dbReference type="ARBA" id="ARBA00023235"/>
    </source>
</evidence>
<keyword evidence="3 5" id="KW-0413">Isomerase</keyword>
<evidence type="ECO:0000256" key="1">
    <source>
        <dbReference type="ARBA" id="ARBA00005028"/>
    </source>
</evidence>
<dbReference type="Proteomes" id="UP001179361">
    <property type="component" value="Unassembled WGS sequence"/>
</dbReference>
<comment type="caution">
    <text evidence="7">The sequence shown here is derived from an EMBL/GenBank/DDBJ whole genome shotgun (WGS) entry which is preliminary data.</text>
</comment>
<dbReference type="Gene3D" id="2.70.98.10">
    <property type="match status" value="1"/>
</dbReference>
<dbReference type="EMBL" id="JAJNOC010000003">
    <property type="protein sequence ID" value="MCD2517143.1"/>
    <property type="molecule type" value="Genomic_DNA"/>
</dbReference>
<comment type="similarity">
    <text evidence="2 5">Belongs to the aldose epimerase family.</text>
</comment>
<comment type="catalytic activity">
    <reaction evidence="5">
        <text>alpha-D-glucose = beta-D-glucose</text>
        <dbReference type="Rhea" id="RHEA:10264"/>
        <dbReference type="ChEBI" id="CHEBI:15903"/>
        <dbReference type="ChEBI" id="CHEBI:17925"/>
        <dbReference type="EC" id="5.1.3.3"/>
    </reaction>
</comment>
<evidence type="ECO:0000256" key="5">
    <source>
        <dbReference type="PIRNR" id="PIRNR005096"/>
    </source>
</evidence>
<dbReference type="PROSITE" id="PS51257">
    <property type="entry name" value="PROKAR_LIPOPROTEIN"/>
    <property type="match status" value="1"/>
</dbReference>
<reference evidence="7" key="1">
    <citation type="submission" date="2021-11" db="EMBL/GenBank/DDBJ databases">
        <title>The complete genome of Massilia sp sp. G4R7.</title>
        <authorList>
            <person name="Liu L."/>
            <person name="Yue J."/>
            <person name="Yuan J."/>
            <person name="Yang F."/>
            <person name="Li L."/>
        </authorList>
    </citation>
    <scope>NUCLEOTIDE SEQUENCE</scope>
    <source>
        <strain evidence="7">G4R7</strain>
    </source>
</reference>
<dbReference type="CDD" id="cd09019">
    <property type="entry name" value="galactose_mutarotase_like"/>
    <property type="match status" value="1"/>
</dbReference>
<gene>
    <name evidence="7" type="ORF">LQ564_12585</name>
</gene>
<evidence type="ECO:0000256" key="4">
    <source>
        <dbReference type="ARBA" id="ARBA00023277"/>
    </source>
</evidence>
<keyword evidence="4 5" id="KW-0119">Carbohydrate metabolism</keyword>
<dbReference type="InterPro" id="IPR047215">
    <property type="entry name" value="Galactose_mutarotase-like"/>
</dbReference>
<dbReference type="Pfam" id="PF01263">
    <property type="entry name" value="Aldose_epim"/>
    <property type="match status" value="1"/>
</dbReference>
<keyword evidence="6" id="KW-0732">Signal</keyword>
<dbReference type="PANTHER" id="PTHR10091:SF0">
    <property type="entry name" value="GALACTOSE MUTAROTASE"/>
    <property type="match status" value="1"/>
</dbReference>
<dbReference type="PIRSF" id="PIRSF005096">
    <property type="entry name" value="GALM"/>
    <property type="match status" value="1"/>
</dbReference>
<dbReference type="InterPro" id="IPR008183">
    <property type="entry name" value="Aldose_1/G6P_1-epimerase"/>
</dbReference>
<proteinExistence type="inferred from homology"/>
<dbReference type="PANTHER" id="PTHR10091">
    <property type="entry name" value="ALDOSE-1-EPIMERASE"/>
    <property type="match status" value="1"/>
</dbReference>
<dbReference type="InterPro" id="IPR011013">
    <property type="entry name" value="Gal_mutarotase_sf_dom"/>
</dbReference>